<dbReference type="Pfam" id="PF00443">
    <property type="entry name" value="UCH"/>
    <property type="match status" value="1"/>
</dbReference>
<dbReference type="GO" id="GO:0004843">
    <property type="term" value="F:cysteine-type deubiquitinase activity"/>
    <property type="evidence" value="ECO:0007669"/>
    <property type="project" value="UniProtKB-EC"/>
</dbReference>
<comment type="catalytic activity">
    <reaction evidence="1">
        <text>Thiol-dependent hydrolysis of ester, thioester, amide, peptide and isopeptide bonds formed by the C-terminal Gly of ubiquitin (a 76-residue protein attached to proteins as an intracellular targeting signal).</text>
        <dbReference type="EC" id="3.4.19.12"/>
    </reaction>
</comment>
<evidence type="ECO:0000259" key="11">
    <source>
        <dbReference type="PROSITE" id="PS50235"/>
    </source>
</evidence>
<feature type="non-terminal residue" evidence="12">
    <location>
        <position position="1230"/>
    </location>
</feature>
<reference evidence="12 13" key="1">
    <citation type="journal article" date="2012" name="MBio">
        <title>De novo assembly of the Pneumocystis jirovecii genome from a single bronchoalveolar lavage fluid specimen from a patient.</title>
        <authorList>
            <person name="Cisse O.H."/>
            <person name="Pagni M."/>
            <person name="Hauser P.M."/>
        </authorList>
    </citation>
    <scope>NUCLEOTIDE SEQUENCE [LARGE SCALE GENOMIC DNA]</scope>
    <source>
        <strain evidence="12 13">SE8</strain>
    </source>
</reference>
<sequence length="1230" mass="142646">MVIEKEQKIGDTLEALKKKAEIFEKDTNYPIKLWISTAKKLQDQWKKAYKFETEGNLEMAYVNYLKGSSIVVEGRFETSLSLFKCQEIYQTLKMRDIEKKQILDESNNIAYTKDTFSVPYDEANSDKLTWKESSSTLNRNFFLNKETDSIKSDSFEISGIKHVQNVDTPKTPFKSLDCVSSPNLCFGTVNLSSSFNINKEIKRFTSNQALRSLNEKLVLPDQTNLSSWFSFIEPETLYKSIICKDNKSEILFLDIRPRNEFKKLRIASENVVCIEPIILTLEENISGDQLEDSLIISPLSEQKMFSDRHKFDHVVYYDWDSRNDNLNGNIFQKEKARILYNLNNAIFNFGRFKKPLKHAPVLLSGGLKAWISFIKKNDLFSDFIKGTDIDNKESLGKNLLSFEQKSNQLSIKPNTDYSKLYISSVEHSLYISQPESEKKYIDTPQKMIMSMNEFESLFKNNTNQTNKTKDVPITLNSNLQSEFRMECSSQNSLSQQLKSTPCFETKNNYNTLGSYNDLNTFKSLFQEITPSNSNNFLKKNIPSNNPFCEFTKVKNDNCRFKELILSNMNTINLRTQNIISQNYNTEQFRVCETIGTTGLTNLGNTCYMNAIIQCLSNTIPFARYYRGIFFIAFLFLTHLLDGSYKKHINFDNPLGYKGELAQTFAQLISYLWDNEHTYVSPLFFKNVIGRLKEQFRNNDQQDSQEFLAFLLDGLHEELNTAAGRLKPRELTVEEKLKIESMPDQIASNIEWQRYTHLNNSIVVSLFQGQLQSRLKCLTCSFQSTTYNPFTYLSLPIPFTQAKTSTLYECLQFFVQKEYLKDKEQWYCSKCKKPRDATKTLTISKIPEILLIHLKRFRTCGHWKDKIDTKVDFLINNLDLTDFLLKSELFTDSSNHEKYLYHLYAVTNHYGNLDGGHCKKTFLILLSYLFADTAVIKNGFTNSWNLFDDRRVVFCNESDVVVNQKMAAEQRKLLEQLMGSDIMGSSHQQSMSFTSPKVCRSFLCGDCPHDMFTNTKMDLGPCAKIHSDKLKADYQKARLKKDYGFEYDYLRDLNKYIDECNRRIESAQKRLEKTPEEMAKASQLTRDMAEFEKIIDTALEEVQVLGEQGEVMRAVEEYYKVEKYKIDRLEREKELKSISTNSGSLGHQKLQVCDVCGAYLSRLDNDRRLADHFGGKLHMGYSKMRNLVVELKKELDSKRYNESIHNSSDLEQNGQSYSSRASKGRSRNHKK</sequence>
<keyword evidence="5" id="KW-0645">Protease</keyword>
<dbReference type="AlphaFoldDB" id="L0PFG1"/>
<dbReference type="CDD" id="cd02674">
    <property type="entry name" value="Peptidase_C19R"/>
    <property type="match status" value="1"/>
</dbReference>
<dbReference type="EC" id="3.4.19.12" evidence="4"/>
<dbReference type="InterPro" id="IPR015063">
    <property type="entry name" value="USP8_dimer"/>
</dbReference>
<dbReference type="Gene3D" id="1.20.58.80">
    <property type="entry name" value="Phosphotransferase system, lactose/cellobiose-type IIA subunit"/>
    <property type="match status" value="1"/>
</dbReference>
<keyword evidence="6" id="KW-0833">Ubl conjugation pathway</keyword>
<evidence type="ECO:0000256" key="5">
    <source>
        <dbReference type="ARBA" id="ARBA00022670"/>
    </source>
</evidence>
<feature type="region of interest" description="Disordered" evidence="10">
    <location>
        <begin position="1199"/>
        <end position="1230"/>
    </location>
</feature>
<dbReference type="GO" id="GO:0006508">
    <property type="term" value="P:proteolysis"/>
    <property type="evidence" value="ECO:0007669"/>
    <property type="project" value="UniProtKB-KW"/>
</dbReference>
<dbReference type="PANTHER" id="PTHR21646:SF95">
    <property type="entry name" value="UBIQUITIN CARBOXYL-TERMINAL HYDROLASE 4-RELATED"/>
    <property type="match status" value="1"/>
</dbReference>
<dbReference type="GO" id="GO:0005685">
    <property type="term" value="C:U1 snRNP"/>
    <property type="evidence" value="ECO:0007669"/>
    <property type="project" value="InterPro"/>
</dbReference>
<dbReference type="Pfam" id="PF08969">
    <property type="entry name" value="USP8_dimer"/>
    <property type="match status" value="1"/>
</dbReference>
<evidence type="ECO:0000256" key="8">
    <source>
        <dbReference type="ARBA" id="ARBA00022807"/>
    </source>
</evidence>
<comment type="similarity">
    <text evidence="2">Belongs to the Luc7 family.</text>
</comment>
<dbReference type="VEuPathDB" id="FungiDB:PNEJI1_000113"/>
<dbReference type="InterPro" id="IPR038765">
    <property type="entry name" value="Papain-like_cys_pep_sf"/>
</dbReference>
<evidence type="ECO:0000256" key="2">
    <source>
        <dbReference type="ARBA" id="ARBA00005655"/>
    </source>
</evidence>
<keyword evidence="7" id="KW-0378">Hydrolase</keyword>
<dbReference type="PROSITE" id="PS00972">
    <property type="entry name" value="USP_1"/>
    <property type="match status" value="1"/>
</dbReference>
<dbReference type="InterPro" id="IPR028889">
    <property type="entry name" value="USP"/>
</dbReference>
<dbReference type="InterPro" id="IPR001394">
    <property type="entry name" value="Peptidase_C19_UCH"/>
</dbReference>
<evidence type="ECO:0000256" key="4">
    <source>
        <dbReference type="ARBA" id="ARBA00012759"/>
    </source>
</evidence>
<organism evidence="13">
    <name type="scientific">Pneumocystis jirovecii</name>
    <name type="common">Human pneumocystis pneumonia agent</name>
    <dbReference type="NCBI Taxonomy" id="42068"/>
    <lineage>
        <taxon>Eukaryota</taxon>
        <taxon>Fungi</taxon>
        <taxon>Dikarya</taxon>
        <taxon>Ascomycota</taxon>
        <taxon>Taphrinomycotina</taxon>
        <taxon>Pneumocystomycetes</taxon>
        <taxon>Pneumocystaceae</taxon>
        <taxon>Pneumocystis</taxon>
    </lineage>
</organism>
<dbReference type="Pfam" id="PF03194">
    <property type="entry name" value="LUC7"/>
    <property type="match status" value="1"/>
</dbReference>
<dbReference type="STRING" id="1209962.L0PFG1"/>
<dbReference type="InterPro" id="IPR018200">
    <property type="entry name" value="USP_CS"/>
</dbReference>
<evidence type="ECO:0000313" key="13">
    <source>
        <dbReference type="Proteomes" id="UP000010422"/>
    </source>
</evidence>
<keyword evidence="9" id="KW-0175">Coiled coil</keyword>
<dbReference type="SUPFAM" id="SSF140856">
    <property type="entry name" value="USP8 N-terminal domain-like"/>
    <property type="match status" value="1"/>
</dbReference>
<dbReference type="Proteomes" id="UP000010422">
    <property type="component" value="Unassembled WGS sequence"/>
</dbReference>
<evidence type="ECO:0000256" key="7">
    <source>
        <dbReference type="ARBA" id="ARBA00022801"/>
    </source>
</evidence>
<evidence type="ECO:0000256" key="3">
    <source>
        <dbReference type="ARBA" id="ARBA00009085"/>
    </source>
</evidence>
<keyword evidence="8" id="KW-0788">Thiol protease</keyword>
<feature type="compositionally biased region" description="Polar residues" evidence="10">
    <location>
        <begin position="1202"/>
        <end position="1220"/>
    </location>
</feature>
<evidence type="ECO:0000313" key="12">
    <source>
        <dbReference type="EMBL" id="CCJ31113.1"/>
    </source>
</evidence>
<dbReference type="InterPro" id="IPR050185">
    <property type="entry name" value="Ub_carboxyl-term_hydrolase"/>
</dbReference>
<comment type="caution">
    <text evidence="12">The sequence shown here is derived from an EMBL/GenBank/DDBJ whole genome shotgun (WGS) entry which is preliminary data.</text>
</comment>
<feature type="coiled-coil region" evidence="9">
    <location>
        <begin position="1049"/>
        <end position="1100"/>
    </location>
</feature>
<dbReference type="InParanoid" id="L0PFG1"/>
<feature type="compositionally biased region" description="Basic residues" evidence="10">
    <location>
        <begin position="1221"/>
        <end position="1230"/>
    </location>
</feature>
<evidence type="ECO:0000256" key="6">
    <source>
        <dbReference type="ARBA" id="ARBA00022786"/>
    </source>
</evidence>
<dbReference type="SUPFAM" id="SSF52821">
    <property type="entry name" value="Rhodanese/Cell cycle control phosphatase"/>
    <property type="match status" value="1"/>
</dbReference>
<evidence type="ECO:0000256" key="1">
    <source>
        <dbReference type="ARBA" id="ARBA00000707"/>
    </source>
</evidence>
<dbReference type="SUPFAM" id="SSF54001">
    <property type="entry name" value="Cysteine proteinases"/>
    <property type="match status" value="1"/>
</dbReference>
<evidence type="ECO:0000256" key="10">
    <source>
        <dbReference type="SAM" id="MobiDB-lite"/>
    </source>
</evidence>
<protein>
    <recommendedName>
        <fullName evidence="4">ubiquitinyl hydrolase 1</fullName>
        <ecNumber evidence="4">3.4.19.12</ecNumber>
    </recommendedName>
</protein>
<dbReference type="GO" id="GO:0016579">
    <property type="term" value="P:protein deubiquitination"/>
    <property type="evidence" value="ECO:0007669"/>
    <property type="project" value="InterPro"/>
</dbReference>
<dbReference type="InterPro" id="IPR036873">
    <property type="entry name" value="Rhodanese-like_dom_sf"/>
</dbReference>
<proteinExistence type="inferred from homology"/>
<dbReference type="Gene3D" id="3.90.70.10">
    <property type="entry name" value="Cysteine proteinases"/>
    <property type="match status" value="1"/>
</dbReference>
<name>L0PFG1_PNEJI</name>
<dbReference type="InterPro" id="IPR004882">
    <property type="entry name" value="Luc7-rel"/>
</dbReference>
<comment type="similarity">
    <text evidence="3">Belongs to the peptidase C19 family.</text>
</comment>
<dbReference type="EMBL" id="CAKM01000278">
    <property type="protein sequence ID" value="CCJ31113.1"/>
    <property type="molecule type" value="Genomic_DNA"/>
</dbReference>
<feature type="domain" description="USP" evidence="11">
    <location>
        <begin position="597"/>
        <end position="972"/>
    </location>
</feature>
<dbReference type="GO" id="GO:0006376">
    <property type="term" value="P:mRNA splice site recognition"/>
    <property type="evidence" value="ECO:0007669"/>
    <property type="project" value="InterPro"/>
</dbReference>
<accession>L0PFG1</accession>
<gene>
    <name evidence="12" type="ORF">PNEJI1_000113</name>
</gene>
<evidence type="ECO:0000256" key="9">
    <source>
        <dbReference type="SAM" id="Coils"/>
    </source>
</evidence>
<dbReference type="PROSITE" id="PS50235">
    <property type="entry name" value="USP_3"/>
    <property type="match status" value="1"/>
</dbReference>
<dbReference type="Gene3D" id="3.40.250.10">
    <property type="entry name" value="Rhodanese-like domain"/>
    <property type="match status" value="1"/>
</dbReference>
<dbReference type="PANTHER" id="PTHR21646">
    <property type="entry name" value="UBIQUITIN CARBOXYL-TERMINAL HYDROLASE"/>
    <property type="match status" value="1"/>
</dbReference>
<dbReference type="GO" id="GO:0003729">
    <property type="term" value="F:mRNA binding"/>
    <property type="evidence" value="ECO:0007669"/>
    <property type="project" value="InterPro"/>
</dbReference>